<keyword evidence="1" id="KW-1133">Transmembrane helix</keyword>
<dbReference type="Proteomes" id="UP000517916">
    <property type="component" value="Unassembled WGS sequence"/>
</dbReference>
<comment type="caution">
    <text evidence="3">The sequence shown here is derived from an EMBL/GenBank/DDBJ whole genome shotgun (WGS) entry which is preliminary data.</text>
</comment>
<name>A0ABR6BIJ1_9PSEU</name>
<dbReference type="RefSeq" id="WP_025355950.1">
    <property type="nucleotide sequence ID" value="NZ_BAAABQ010000039.1"/>
</dbReference>
<keyword evidence="1" id="KW-0812">Transmembrane</keyword>
<protein>
    <recommendedName>
        <fullName evidence="2">DUF6545 domain-containing protein</fullName>
    </recommendedName>
</protein>
<feature type="transmembrane region" description="Helical" evidence="1">
    <location>
        <begin position="127"/>
        <end position="150"/>
    </location>
</feature>
<feature type="transmembrane region" description="Helical" evidence="1">
    <location>
        <begin position="6"/>
        <end position="23"/>
    </location>
</feature>
<evidence type="ECO:0000313" key="3">
    <source>
        <dbReference type="EMBL" id="MBA8926693.1"/>
    </source>
</evidence>
<feature type="domain" description="DUF6545" evidence="2">
    <location>
        <begin position="224"/>
        <end position="344"/>
    </location>
</feature>
<accession>A0ABR6BIJ1</accession>
<sequence>MTLEAAGTFAMWLVVLLRLPQVVRYREQRALWAAVALLALLTTLYVDAVQEALAHLFGAYAVYLGTHLVSVASAAAVLSFVLLANGYRRHLRWLYALAAITVTVLLVIYVRADPHDPRPGHAVELPLFYFLLVSGFSVIALTSCAVVCGLSSRRVDHPMMRWGLALLALGWVLNASPWLLNLVWLLTGDPDWIAWFSQIDGLSGLCLAVGSACPLVPTIVDQVRDLRAYLRLSALWRSLTEAVPDIVLAPSAHPLAPLRFRLYRRVIEIRDVMLVLRGYVDEADLFDGPGTGAEGTAHWLALAREHRAAGRAPQAQQENLLGPGGEDLDREIAFLLDVAEAYRSQTSTPGGVR</sequence>
<dbReference type="Pfam" id="PF20182">
    <property type="entry name" value="DUF6545"/>
    <property type="match status" value="1"/>
</dbReference>
<feature type="transmembrane region" description="Helical" evidence="1">
    <location>
        <begin position="192"/>
        <end position="217"/>
    </location>
</feature>
<feature type="transmembrane region" description="Helical" evidence="1">
    <location>
        <begin position="30"/>
        <end position="48"/>
    </location>
</feature>
<feature type="transmembrane region" description="Helical" evidence="1">
    <location>
        <begin position="162"/>
        <end position="186"/>
    </location>
</feature>
<feature type="transmembrane region" description="Helical" evidence="1">
    <location>
        <begin position="93"/>
        <end position="112"/>
    </location>
</feature>
<dbReference type="NCBIfam" id="NF042915">
    <property type="entry name" value="MAB_1171c_fam"/>
    <property type="match status" value="1"/>
</dbReference>
<reference evidence="3 4" key="1">
    <citation type="submission" date="2020-08" db="EMBL/GenBank/DDBJ databases">
        <title>Genomic Encyclopedia of Archaeal and Bacterial Type Strains, Phase II (KMG-II): from individual species to whole genera.</title>
        <authorList>
            <person name="Goeker M."/>
        </authorList>
    </citation>
    <scope>NUCLEOTIDE SEQUENCE [LARGE SCALE GENOMIC DNA]</scope>
    <source>
        <strain evidence="3 4">DSM 43850</strain>
    </source>
</reference>
<evidence type="ECO:0000259" key="2">
    <source>
        <dbReference type="Pfam" id="PF20182"/>
    </source>
</evidence>
<dbReference type="EMBL" id="JACJID010000003">
    <property type="protein sequence ID" value="MBA8926693.1"/>
    <property type="molecule type" value="Genomic_DNA"/>
</dbReference>
<dbReference type="InterPro" id="IPR050039">
    <property type="entry name" value="MAB_1171c-like"/>
</dbReference>
<gene>
    <name evidence="3" type="ORF">BC739_003899</name>
</gene>
<evidence type="ECO:0000313" key="4">
    <source>
        <dbReference type="Proteomes" id="UP000517916"/>
    </source>
</evidence>
<evidence type="ECO:0000256" key="1">
    <source>
        <dbReference type="SAM" id="Phobius"/>
    </source>
</evidence>
<feature type="transmembrane region" description="Helical" evidence="1">
    <location>
        <begin position="60"/>
        <end position="84"/>
    </location>
</feature>
<organism evidence="3 4">
    <name type="scientific">Kutzneria viridogrisea</name>
    <dbReference type="NCBI Taxonomy" id="47990"/>
    <lineage>
        <taxon>Bacteria</taxon>
        <taxon>Bacillati</taxon>
        <taxon>Actinomycetota</taxon>
        <taxon>Actinomycetes</taxon>
        <taxon>Pseudonocardiales</taxon>
        <taxon>Pseudonocardiaceae</taxon>
        <taxon>Kutzneria</taxon>
    </lineage>
</organism>
<proteinExistence type="predicted"/>
<keyword evidence="1" id="KW-0472">Membrane</keyword>
<dbReference type="InterPro" id="IPR046675">
    <property type="entry name" value="DUF6545"/>
</dbReference>
<keyword evidence="4" id="KW-1185">Reference proteome</keyword>